<sequence length="355" mass="39927">MPAKVSMSTIAAEVGVSKATVSLALRNSPEVSTAMKEKIRETADRLGYQLNPALGQLLSQIRNRDNYRATIALINAHRDKGSLKSHPTIPEYVEGIRNRADSLGYRIDYFWLNDPELKARRLKSIMLARGIKGALVVGLMNDCNLPEKLLPIAEALPMMVTGVRTRNPTIPYVCVDHHGLALQAVENALRLGYSRPGLVLDQTIDRLVEGRFSAGYLYGQMRLPVEDRLPPLYQKHIEEEDQVAFKKWMQKYQPDVIFTLYNDVSHWLEKLSIKVPQDVGLIQLEWRKSDPNWSGMRQHNDHTGEAAVDMLVGMIHRGETGLQAEPRALLIAPSWQRGKTAVKQFAETPAEMANS</sequence>
<dbReference type="PROSITE" id="PS50932">
    <property type="entry name" value="HTH_LACI_2"/>
    <property type="match status" value="1"/>
</dbReference>
<dbReference type="AlphaFoldDB" id="A0A7X1E7K3"/>
<dbReference type="InterPro" id="IPR000843">
    <property type="entry name" value="HTH_LacI"/>
</dbReference>
<gene>
    <name evidence="5" type="ORF">H5P27_04435</name>
</gene>
<dbReference type="GO" id="GO:0003700">
    <property type="term" value="F:DNA-binding transcription factor activity"/>
    <property type="evidence" value="ECO:0007669"/>
    <property type="project" value="TreeGrafter"/>
</dbReference>
<evidence type="ECO:0000313" key="6">
    <source>
        <dbReference type="Proteomes" id="UP000526501"/>
    </source>
</evidence>
<protein>
    <submittedName>
        <fullName evidence="5">LacI family DNA-binding transcriptional regulator</fullName>
    </submittedName>
</protein>
<dbReference type="PANTHER" id="PTHR30146">
    <property type="entry name" value="LACI-RELATED TRANSCRIPTIONAL REPRESSOR"/>
    <property type="match status" value="1"/>
</dbReference>
<dbReference type="GO" id="GO:0000976">
    <property type="term" value="F:transcription cis-regulatory region binding"/>
    <property type="evidence" value="ECO:0007669"/>
    <property type="project" value="TreeGrafter"/>
</dbReference>
<dbReference type="RefSeq" id="WP_185659170.1">
    <property type="nucleotide sequence ID" value="NZ_CAWPOO010000006.1"/>
</dbReference>
<dbReference type="CDD" id="cd01392">
    <property type="entry name" value="HTH_LacI"/>
    <property type="match status" value="1"/>
</dbReference>
<dbReference type="Pfam" id="PF13377">
    <property type="entry name" value="Peripla_BP_3"/>
    <property type="match status" value="1"/>
</dbReference>
<comment type="caution">
    <text evidence="5">The sequence shown here is derived from an EMBL/GenBank/DDBJ whole genome shotgun (WGS) entry which is preliminary data.</text>
</comment>
<dbReference type="Gene3D" id="3.40.50.2300">
    <property type="match status" value="2"/>
</dbReference>
<evidence type="ECO:0000256" key="1">
    <source>
        <dbReference type="ARBA" id="ARBA00023015"/>
    </source>
</evidence>
<organism evidence="5 6">
    <name type="scientific">Pelagicoccus albus</name>
    <dbReference type="NCBI Taxonomy" id="415222"/>
    <lineage>
        <taxon>Bacteria</taxon>
        <taxon>Pseudomonadati</taxon>
        <taxon>Verrucomicrobiota</taxon>
        <taxon>Opitutia</taxon>
        <taxon>Puniceicoccales</taxon>
        <taxon>Pelagicoccaceae</taxon>
        <taxon>Pelagicoccus</taxon>
    </lineage>
</organism>
<dbReference type="SUPFAM" id="SSF53822">
    <property type="entry name" value="Periplasmic binding protein-like I"/>
    <property type="match status" value="1"/>
</dbReference>
<dbReference type="Pfam" id="PF00356">
    <property type="entry name" value="LacI"/>
    <property type="match status" value="1"/>
</dbReference>
<dbReference type="SUPFAM" id="SSF47413">
    <property type="entry name" value="lambda repressor-like DNA-binding domains"/>
    <property type="match status" value="1"/>
</dbReference>
<dbReference type="PANTHER" id="PTHR30146:SF109">
    <property type="entry name" value="HTH-TYPE TRANSCRIPTIONAL REGULATOR GALS"/>
    <property type="match status" value="1"/>
</dbReference>
<dbReference type="EMBL" id="JACHVC010000006">
    <property type="protein sequence ID" value="MBC2605286.1"/>
    <property type="molecule type" value="Genomic_DNA"/>
</dbReference>
<proteinExistence type="predicted"/>
<dbReference type="InterPro" id="IPR028082">
    <property type="entry name" value="Peripla_BP_I"/>
</dbReference>
<name>A0A7X1E7K3_9BACT</name>
<evidence type="ECO:0000259" key="4">
    <source>
        <dbReference type="PROSITE" id="PS50932"/>
    </source>
</evidence>
<evidence type="ECO:0000313" key="5">
    <source>
        <dbReference type="EMBL" id="MBC2605286.1"/>
    </source>
</evidence>
<reference evidence="5 6" key="1">
    <citation type="submission" date="2020-07" db="EMBL/GenBank/DDBJ databases">
        <authorList>
            <person name="Feng X."/>
        </authorList>
    </citation>
    <scope>NUCLEOTIDE SEQUENCE [LARGE SCALE GENOMIC DNA]</scope>
    <source>
        <strain evidence="5 6">JCM23202</strain>
    </source>
</reference>
<dbReference type="Proteomes" id="UP000526501">
    <property type="component" value="Unassembled WGS sequence"/>
</dbReference>
<evidence type="ECO:0000256" key="3">
    <source>
        <dbReference type="ARBA" id="ARBA00023163"/>
    </source>
</evidence>
<dbReference type="InterPro" id="IPR010982">
    <property type="entry name" value="Lambda_DNA-bd_dom_sf"/>
</dbReference>
<accession>A0A7X1E7K3</accession>
<dbReference type="InterPro" id="IPR046335">
    <property type="entry name" value="LacI/GalR-like_sensor"/>
</dbReference>
<dbReference type="SMART" id="SM00354">
    <property type="entry name" value="HTH_LACI"/>
    <property type="match status" value="1"/>
</dbReference>
<keyword evidence="2 5" id="KW-0238">DNA-binding</keyword>
<keyword evidence="1" id="KW-0805">Transcription regulation</keyword>
<dbReference type="Gene3D" id="1.10.260.40">
    <property type="entry name" value="lambda repressor-like DNA-binding domains"/>
    <property type="match status" value="1"/>
</dbReference>
<keyword evidence="6" id="KW-1185">Reference proteome</keyword>
<keyword evidence="3" id="KW-0804">Transcription</keyword>
<evidence type="ECO:0000256" key="2">
    <source>
        <dbReference type="ARBA" id="ARBA00023125"/>
    </source>
</evidence>
<feature type="domain" description="HTH lacI-type" evidence="4">
    <location>
        <begin position="5"/>
        <end position="59"/>
    </location>
</feature>